<dbReference type="OrthoDB" id="8210007at2"/>
<evidence type="ECO:0000313" key="2">
    <source>
        <dbReference type="Proteomes" id="UP000490386"/>
    </source>
</evidence>
<evidence type="ECO:0000313" key="1">
    <source>
        <dbReference type="EMBL" id="KAB1639878.1"/>
    </source>
</evidence>
<evidence type="ECO:0008006" key="3">
    <source>
        <dbReference type="Google" id="ProtNLM"/>
    </source>
</evidence>
<dbReference type="Proteomes" id="UP000490386">
    <property type="component" value="Unassembled WGS sequence"/>
</dbReference>
<comment type="caution">
    <text evidence="1">The sequence shown here is derived from an EMBL/GenBank/DDBJ whole genome shotgun (WGS) entry which is preliminary data.</text>
</comment>
<sequence>MPTFAPNTDRIANTSWGSSRQGASVVGLWIHHQADGAGADANDYMVGPNDRDSHPTYAIDDNEAATVVGIVHPDKAPSSTFYANDQNAVALEAANTTGEPNWEVPVATLEQIALIAAHHSIESPRSAHPIEVNKPGVAQKGFWVGWHAQVRSTACPGPFLIAHIPAIVARANQIKDAIQGGASWASIRPGVQGGEFLGALTDAEQRRVAHLWGA</sequence>
<protein>
    <recommendedName>
        <fullName evidence="3">N-acetylmuramoyl-L-alanine amidase</fullName>
    </recommendedName>
</protein>
<dbReference type="EMBL" id="WBJX01000001">
    <property type="protein sequence ID" value="KAB1639878.1"/>
    <property type="molecule type" value="Genomic_DNA"/>
</dbReference>
<dbReference type="AlphaFoldDB" id="A0A7J5B6Q5"/>
<accession>A0A7J5B6Q5</accession>
<dbReference type="RefSeq" id="WP_151423019.1">
    <property type="nucleotide sequence ID" value="NZ_WBJX01000001.1"/>
</dbReference>
<proteinExistence type="predicted"/>
<reference evidence="1 2" key="1">
    <citation type="submission" date="2019-09" db="EMBL/GenBank/DDBJ databases">
        <title>Phylogeny of genus Pseudoclavibacter and closely related genus.</title>
        <authorList>
            <person name="Li Y."/>
        </authorList>
    </citation>
    <scope>NUCLEOTIDE SEQUENCE [LARGE SCALE GENOMIC DNA]</scope>
    <source>
        <strain evidence="1 2">THG-MD12</strain>
    </source>
</reference>
<organism evidence="1 2">
    <name type="scientific">Pseudoclavibacter terrae</name>
    <dbReference type="NCBI Taxonomy" id="1530195"/>
    <lineage>
        <taxon>Bacteria</taxon>
        <taxon>Bacillati</taxon>
        <taxon>Actinomycetota</taxon>
        <taxon>Actinomycetes</taxon>
        <taxon>Micrococcales</taxon>
        <taxon>Microbacteriaceae</taxon>
        <taxon>Pseudoclavibacter</taxon>
    </lineage>
</organism>
<name>A0A7J5B6Q5_9MICO</name>
<gene>
    <name evidence="1" type="ORF">F8O03_06095</name>
</gene>
<keyword evidence="2" id="KW-1185">Reference proteome</keyword>